<proteinExistence type="predicted"/>
<dbReference type="EMBL" id="BEYU01000089">
    <property type="protein sequence ID" value="GBG31041.1"/>
    <property type="molecule type" value="Genomic_DNA"/>
</dbReference>
<name>A0A2R5GRS0_9STRA</name>
<evidence type="ECO:0000313" key="3">
    <source>
        <dbReference type="Proteomes" id="UP000241890"/>
    </source>
</evidence>
<protein>
    <submittedName>
        <fullName evidence="2">Uncharacterized protein</fullName>
    </submittedName>
</protein>
<organism evidence="2 3">
    <name type="scientific">Hondaea fermentalgiana</name>
    <dbReference type="NCBI Taxonomy" id="2315210"/>
    <lineage>
        <taxon>Eukaryota</taxon>
        <taxon>Sar</taxon>
        <taxon>Stramenopiles</taxon>
        <taxon>Bigyra</taxon>
        <taxon>Labyrinthulomycetes</taxon>
        <taxon>Thraustochytrida</taxon>
        <taxon>Thraustochytriidae</taxon>
        <taxon>Hondaea</taxon>
    </lineage>
</organism>
<dbReference type="AlphaFoldDB" id="A0A2R5GRS0"/>
<evidence type="ECO:0000313" key="2">
    <source>
        <dbReference type="EMBL" id="GBG31041.1"/>
    </source>
</evidence>
<dbReference type="InParanoid" id="A0A2R5GRS0"/>
<keyword evidence="1" id="KW-0472">Membrane</keyword>
<gene>
    <name evidence="2" type="ORF">FCC1311_072622</name>
</gene>
<dbReference type="Proteomes" id="UP000241890">
    <property type="component" value="Unassembled WGS sequence"/>
</dbReference>
<feature type="transmembrane region" description="Helical" evidence="1">
    <location>
        <begin position="153"/>
        <end position="174"/>
    </location>
</feature>
<sequence length="213" mass="24980">MVQFVFRHLSIFRRPSSIEGKETWEEVHEPRILLDFKVGTSCLLFLIVAAVLWRYGAWFGAYTFVIVTLFSVLSDAVYYRHYYLDVTDRLTATLGVFYLTWFSTRWVIASDPTHIVSWFKLLLQVGSAMTPFKFLNQCRQFPVRSEHWRKNHVWWHVSGTLAMILSIYVSQGGIDEYLHQLHHLDMDTVKLYLTESSLVDLIDIEPIVSLLEI</sequence>
<comment type="caution">
    <text evidence="2">The sequence shown here is derived from an EMBL/GenBank/DDBJ whole genome shotgun (WGS) entry which is preliminary data.</text>
</comment>
<keyword evidence="1" id="KW-0812">Transmembrane</keyword>
<feature type="transmembrane region" description="Helical" evidence="1">
    <location>
        <begin position="59"/>
        <end position="78"/>
    </location>
</feature>
<keyword evidence="1" id="KW-1133">Transmembrane helix</keyword>
<keyword evidence="3" id="KW-1185">Reference proteome</keyword>
<reference evidence="2 3" key="1">
    <citation type="submission" date="2017-12" db="EMBL/GenBank/DDBJ databases">
        <title>Sequencing, de novo assembly and annotation of complete genome of a new Thraustochytrid species, strain FCC1311.</title>
        <authorList>
            <person name="Sedici K."/>
            <person name="Godart F."/>
            <person name="Aiese Cigliano R."/>
            <person name="Sanseverino W."/>
            <person name="Barakat M."/>
            <person name="Ortet P."/>
            <person name="Marechal E."/>
            <person name="Cagnac O."/>
            <person name="Amato A."/>
        </authorList>
    </citation>
    <scope>NUCLEOTIDE SEQUENCE [LARGE SCALE GENOMIC DNA]</scope>
</reference>
<accession>A0A2R5GRS0</accession>
<evidence type="ECO:0000256" key="1">
    <source>
        <dbReference type="SAM" id="Phobius"/>
    </source>
</evidence>